<dbReference type="Proteomes" id="UP000244005">
    <property type="component" value="Unassembled WGS sequence"/>
</dbReference>
<sequence length="85" mass="9594">MGPFPAPDFKESSVCSMDIGDILLRTIVRHCRFLNASSIPTRVLASSSLVKFEKPNRCFLLFRHVAFSNSRTMSISSVQLRYKAL</sequence>
<evidence type="ECO:0000313" key="2">
    <source>
        <dbReference type="Proteomes" id="UP000244005"/>
    </source>
</evidence>
<accession>A0A2R6WZ63</accession>
<name>A0A2R6WZ63_MARPO</name>
<proteinExistence type="predicted"/>
<evidence type="ECO:0000313" key="1">
    <source>
        <dbReference type="EMBL" id="PTQ39140.1"/>
    </source>
</evidence>
<dbReference type="AlphaFoldDB" id="A0A2R6WZ63"/>
<keyword evidence="2" id="KW-1185">Reference proteome</keyword>
<reference evidence="2" key="1">
    <citation type="journal article" date="2017" name="Cell">
        <title>Insights into land plant evolution garnered from the Marchantia polymorpha genome.</title>
        <authorList>
            <person name="Bowman J.L."/>
            <person name="Kohchi T."/>
            <person name="Yamato K.T."/>
            <person name="Jenkins J."/>
            <person name="Shu S."/>
            <person name="Ishizaki K."/>
            <person name="Yamaoka S."/>
            <person name="Nishihama R."/>
            <person name="Nakamura Y."/>
            <person name="Berger F."/>
            <person name="Adam C."/>
            <person name="Aki S.S."/>
            <person name="Althoff F."/>
            <person name="Araki T."/>
            <person name="Arteaga-Vazquez M.A."/>
            <person name="Balasubrmanian S."/>
            <person name="Barry K."/>
            <person name="Bauer D."/>
            <person name="Boehm C.R."/>
            <person name="Briginshaw L."/>
            <person name="Caballero-Perez J."/>
            <person name="Catarino B."/>
            <person name="Chen F."/>
            <person name="Chiyoda S."/>
            <person name="Chovatia M."/>
            <person name="Davies K.M."/>
            <person name="Delmans M."/>
            <person name="Demura T."/>
            <person name="Dierschke T."/>
            <person name="Dolan L."/>
            <person name="Dorantes-Acosta A.E."/>
            <person name="Eklund D.M."/>
            <person name="Florent S.N."/>
            <person name="Flores-Sandoval E."/>
            <person name="Fujiyama A."/>
            <person name="Fukuzawa H."/>
            <person name="Galik B."/>
            <person name="Grimanelli D."/>
            <person name="Grimwood J."/>
            <person name="Grossniklaus U."/>
            <person name="Hamada T."/>
            <person name="Haseloff J."/>
            <person name="Hetherington A.J."/>
            <person name="Higo A."/>
            <person name="Hirakawa Y."/>
            <person name="Hundley H.N."/>
            <person name="Ikeda Y."/>
            <person name="Inoue K."/>
            <person name="Inoue S.I."/>
            <person name="Ishida S."/>
            <person name="Jia Q."/>
            <person name="Kakita M."/>
            <person name="Kanazawa T."/>
            <person name="Kawai Y."/>
            <person name="Kawashima T."/>
            <person name="Kennedy M."/>
            <person name="Kinose K."/>
            <person name="Kinoshita T."/>
            <person name="Kohara Y."/>
            <person name="Koide E."/>
            <person name="Komatsu K."/>
            <person name="Kopischke S."/>
            <person name="Kubo M."/>
            <person name="Kyozuka J."/>
            <person name="Lagercrantz U."/>
            <person name="Lin S.S."/>
            <person name="Lindquist E."/>
            <person name="Lipzen A.M."/>
            <person name="Lu C.W."/>
            <person name="De Luna E."/>
            <person name="Martienssen R.A."/>
            <person name="Minamino N."/>
            <person name="Mizutani M."/>
            <person name="Mizutani M."/>
            <person name="Mochizuki N."/>
            <person name="Monte I."/>
            <person name="Mosher R."/>
            <person name="Nagasaki H."/>
            <person name="Nakagami H."/>
            <person name="Naramoto S."/>
            <person name="Nishitani K."/>
            <person name="Ohtani M."/>
            <person name="Okamoto T."/>
            <person name="Okumura M."/>
            <person name="Phillips J."/>
            <person name="Pollak B."/>
            <person name="Reinders A."/>
            <person name="Rovekamp M."/>
            <person name="Sano R."/>
            <person name="Sawa S."/>
            <person name="Schmid M.W."/>
            <person name="Shirakawa M."/>
            <person name="Solano R."/>
            <person name="Spunde A."/>
            <person name="Suetsugu N."/>
            <person name="Sugano S."/>
            <person name="Sugiyama A."/>
            <person name="Sun R."/>
            <person name="Suzuki Y."/>
            <person name="Takenaka M."/>
            <person name="Takezawa D."/>
            <person name="Tomogane H."/>
            <person name="Tsuzuki M."/>
            <person name="Ueda T."/>
            <person name="Umeda M."/>
            <person name="Ward J.M."/>
            <person name="Watanabe Y."/>
            <person name="Yazaki K."/>
            <person name="Yokoyama R."/>
            <person name="Yoshitake Y."/>
            <person name="Yotsui I."/>
            <person name="Zachgo S."/>
            <person name="Schmutz J."/>
        </authorList>
    </citation>
    <scope>NUCLEOTIDE SEQUENCE [LARGE SCALE GENOMIC DNA]</scope>
    <source>
        <strain evidence="2">Tak-1</strain>
    </source>
</reference>
<organism evidence="1 2">
    <name type="scientific">Marchantia polymorpha</name>
    <name type="common">Common liverwort</name>
    <name type="synonym">Marchantia aquatica</name>
    <dbReference type="NCBI Taxonomy" id="3197"/>
    <lineage>
        <taxon>Eukaryota</taxon>
        <taxon>Viridiplantae</taxon>
        <taxon>Streptophyta</taxon>
        <taxon>Embryophyta</taxon>
        <taxon>Marchantiophyta</taxon>
        <taxon>Marchantiopsida</taxon>
        <taxon>Marchantiidae</taxon>
        <taxon>Marchantiales</taxon>
        <taxon>Marchantiaceae</taxon>
        <taxon>Marchantia</taxon>
    </lineage>
</organism>
<dbReference type="Gramene" id="Mp6g14560.1">
    <property type="protein sequence ID" value="Mp6g14560.1.cds"/>
    <property type="gene ID" value="Mp6g14560"/>
</dbReference>
<protein>
    <submittedName>
        <fullName evidence="1">Uncharacterized protein</fullName>
    </submittedName>
</protein>
<dbReference type="EMBL" id="KZ772719">
    <property type="protein sequence ID" value="PTQ39140.1"/>
    <property type="molecule type" value="Genomic_DNA"/>
</dbReference>
<gene>
    <name evidence="1" type="ORF">MARPO_0047s0112</name>
</gene>